<dbReference type="GO" id="GO:0005996">
    <property type="term" value="P:monosaccharide metabolic process"/>
    <property type="evidence" value="ECO:0007669"/>
    <property type="project" value="TreeGrafter"/>
</dbReference>
<feature type="signal peptide" evidence="2">
    <location>
        <begin position="1"/>
        <end position="26"/>
    </location>
</feature>
<feature type="chain" id="PRO_5043927306" evidence="2">
    <location>
        <begin position="27"/>
        <end position="411"/>
    </location>
</feature>
<comment type="caution">
    <text evidence="3">The sequence shown here is derived from an EMBL/GenBank/DDBJ whole genome shotgun (WGS) entry which is preliminary data.</text>
</comment>
<feature type="region of interest" description="Disordered" evidence="1">
    <location>
        <begin position="163"/>
        <end position="182"/>
    </location>
</feature>
<dbReference type="AlphaFoldDB" id="A0A8J1XK71"/>
<dbReference type="Pfam" id="PF01370">
    <property type="entry name" value="Epimerase"/>
    <property type="match status" value="1"/>
</dbReference>
<dbReference type="PANTHER" id="PTHR43725:SF32">
    <property type="entry name" value="NAD-DEPENDENT EPIMERASE_DEHYDRATASE DOMAIN-CONTAINING PROTEIN"/>
    <property type="match status" value="1"/>
</dbReference>
<dbReference type="Gene3D" id="3.40.50.720">
    <property type="entry name" value="NAD(P)-binding Rossmann-like Domain"/>
    <property type="match status" value="1"/>
</dbReference>
<dbReference type="GO" id="GO:0005829">
    <property type="term" value="C:cytosol"/>
    <property type="evidence" value="ECO:0007669"/>
    <property type="project" value="TreeGrafter"/>
</dbReference>
<dbReference type="Proteomes" id="UP000749559">
    <property type="component" value="Unassembled WGS sequence"/>
</dbReference>
<dbReference type="SUPFAM" id="SSF51735">
    <property type="entry name" value="NAD(P)-binding Rossmann-fold domains"/>
    <property type="match status" value="1"/>
</dbReference>
<dbReference type="EMBL" id="CAIIXF020000002">
    <property type="protein sequence ID" value="CAH1776300.1"/>
    <property type="molecule type" value="Genomic_DNA"/>
</dbReference>
<sequence length="411" mass="46983">MIGRHTCTWNIVFLGAALALIETCKAGYLSGEKKVDGSGKNVLVFGGNGFMGASTVQGLIQDGYSVTIVNRGNWYWDSRYRIKPHVHSIICDRKKPLRGCKELLDKLEGLKLHAVVDFSAYGPYEVQQAISTLTAKNVGMYVYISSDSVYEVCIKNHDGPSVETDAVRPTDEDIREEMSSKDSYGNRKLQGEEVLSESVQQGGFPYVALRLPDVVGPRDSTYRWWIYQLWIRMNDYVDKTISLPRYLNNYPMSLVYVEDVAKVILNIIALDESRFETIKNEAFNLAHPETLTLNQLFDGIRERTIDSKFNYTLDESNNAIYLFPSVKKGPINVTKAELHLNWNPTPWETVFSQTVKFYEDVMIEPGYGQQRTEIINILAREIIYENRSLFYKGIQELYNLDLGFHDIKDEL</sequence>
<dbReference type="OrthoDB" id="16464at2759"/>
<evidence type="ECO:0000313" key="3">
    <source>
        <dbReference type="EMBL" id="CAH1776300.1"/>
    </source>
</evidence>
<evidence type="ECO:0000256" key="1">
    <source>
        <dbReference type="SAM" id="MobiDB-lite"/>
    </source>
</evidence>
<keyword evidence="4" id="KW-1185">Reference proteome</keyword>
<dbReference type="InterPro" id="IPR001509">
    <property type="entry name" value="Epimerase_deHydtase"/>
</dbReference>
<accession>A0A8J1XK71</accession>
<evidence type="ECO:0000256" key="2">
    <source>
        <dbReference type="SAM" id="SignalP"/>
    </source>
</evidence>
<protein>
    <submittedName>
        <fullName evidence="3">Uncharacterized protein</fullName>
    </submittedName>
</protein>
<dbReference type="PANTHER" id="PTHR43725">
    <property type="entry name" value="UDP-GLUCOSE 4-EPIMERASE"/>
    <property type="match status" value="1"/>
</dbReference>
<keyword evidence="2" id="KW-0732">Signal</keyword>
<dbReference type="GO" id="GO:0003978">
    <property type="term" value="F:UDP-glucose 4-epimerase activity"/>
    <property type="evidence" value="ECO:0007669"/>
    <property type="project" value="TreeGrafter"/>
</dbReference>
<proteinExistence type="predicted"/>
<dbReference type="InterPro" id="IPR036291">
    <property type="entry name" value="NAD(P)-bd_dom_sf"/>
</dbReference>
<feature type="compositionally biased region" description="Basic and acidic residues" evidence="1">
    <location>
        <begin position="163"/>
        <end position="180"/>
    </location>
</feature>
<name>A0A8J1XK71_OWEFU</name>
<evidence type="ECO:0000313" key="4">
    <source>
        <dbReference type="Proteomes" id="UP000749559"/>
    </source>
</evidence>
<gene>
    <name evidence="3" type="ORF">OFUS_LOCUS3485</name>
</gene>
<reference evidence="3" key="1">
    <citation type="submission" date="2022-03" db="EMBL/GenBank/DDBJ databases">
        <authorList>
            <person name="Martin C."/>
        </authorList>
    </citation>
    <scope>NUCLEOTIDE SEQUENCE</scope>
</reference>
<organism evidence="3 4">
    <name type="scientific">Owenia fusiformis</name>
    <name type="common">Polychaete worm</name>
    <dbReference type="NCBI Taxonomy" id="6347"/>
    <lineage>
        <taxon>Eukaryota</taxon>
        <taxon>Metazoa</taxon>
        <taxon>Spiralia</taxon>
        <taxon>Lophotrochozoa</taxon>
        <taxon>Annelida</taxon>
        <taxon>Polychaeta</taxon>
        <taxon>Sedentaria</taxon>
        <taxon>Canalipalpata</taxon>
        <taxon>Sabellida</taxon>
        <taxon>Oweniida</taxon>
        <taxon>Oweniidae</taxon>
        <taxon>Owenia</taxon>
    </lineage>
</organism>